<dbReference type="InterPro" id="IPR057135">
    <property type="entry name" value="At4g27190-like_LRR"/>
</dbReference>
<name>A0A835DR04_TETSI</name>
<feature type="domain" description="Disease resistance protein At4g27190-like leucine-rich repeats" evidence="7">
    <location>
        <begin position="841"/>
        <end position="953"/>
    </location>
</feature>
<dbReference type="PRINTS" id="PR00364">
    <property type="entry name" value="DISEASERSIST"/>
</dbReference>
<organism evidence="10 11">
    <name type="scientific">Tetracentron sinense</name>
    <name type="common">Spur-leaf</name>
    <dbReference type="NCBI Taxonomy" id="13715"/>
    <lineage>
        <taxon>Eukaryota</taxon>
        <taxon>Viridiplantae</taxon>
        <taxon>Streptophyta</taxon>
        <taxon>Embryophyta</taxon>
        <taxon>Tracheophyta</taxon>
        <taxon>Spermatophyta</taxon>
        <taxon>Magnoliopsida</taxon>
        <taxon>Trochodendrales</taxon>
        <taxon>Trochodendraceae</taxon>
        <taxon>Tetracentron</taxon>
    </lineage>
</organism>
<keyword evidence="3" id="KW-0611">Plant defense</keyword>
<proteinExistence type="inferred from homology"/>
<dbReference type="Gene3D" id="1.10.10.10">
    <property type="entry name" value="Winged helix-like DNA-binding domain superfamily/Winged helix DNA-binding domain"/>
    <property type="match status" value="1"/>
</dbReference>
<dbReference type="GO" id="GO:0006952">
    <property type="term" value="P:defense response"/>
    <property type="evidence" value="ECO:0007669"/>
    <property type="project" value="UniProtKB-KW"/>
</dbReference>
<evidence type="ECO:0008006" key="12">
    <source>
        <dbReference type="Google" id="ProtNLM"/>
    </source>
</evidence>
<evidence type="ECO:0000256" key="1">
    <source>
        <dbReference type="ARBA" id="ARBA00008894"/>
    </source>
</evidence>
<dbReference type="GO" id="GO:0005524">
    <property type="term" value="F:ATP binding"/>
    <property type="evidence" value="ECO:0007669"/>
    <property type="project" value="UniProtKB-KW"/>
</dbReference>
<dbReference type="Gene3D" id="3.40.50.300">
    <property type="entry name" value="P-loop containing nucleotide triphosphate hydrolases"/>
    <property type="match status" value="1"/>
</dbReference>
<protein>
    <recommendedName>
        <fullName evidence="12">AAA+ ATPase domain-containing protein</fullName>
    </recommendedName>
</protein>
<dbReference type="Pfam" id="PF23598">
    <property type="entry name" value="LRR_14"/>
    <property type="match status" value="1"/>
</dbReference>
<dbReference type="PANTHER" id="PTHR33463:SF187">
    <property type="entry name" value="AND NB-ARC DOMAIN DISEASE RESISTANCE PROTEIN, PUTATIVE-RELATED"/>
    <property type="match status" value="1"/>
</dbReference>
<dbReference type="FunFam" id="1.10.10.10:FF:000322">
    <property type="entry name" value="Probable disease resistance protein At1g63360"/>
    <property type="match status" value="1"/>
</dbReference>
<dbReference type="AlphaFoldDB" id="A0A835DR04"/>
<dbReference type="GO" id="GO:0043531">
    <property type="term" value="F:ADP binding"/>
    <property type="evidence" value="ECO:0007669"/>
    <property type="project" value="InterPro"/>
</dbReference>
<dbReference type="Pfam" id="PF23559">
    <property type="entry name" value="WHD_DRP"/>
    <property type="match status" value="1"/>
</dbReference>
<dbReference type="InterPro" id="IPR036388">
    <property type="entry name" value="WH-like_DNA-bd_sf"/>
</dbReference>
<keyword evidence="4" id="KW-0547">Nucleotide-binding</keyword>
<accession>A0A835DR04</accession>
<keyword evidence="2" id="KW-0677">Repeat</keyword>
<evidence type="ECO:0000313" key="10">
    <source>
        <dbReference type="EMBL" id="KAF8409337.1"/>
    </source>
</evidence>
<feature type="domain" description="Disease resistance protein winged helix" evidence="8">
    <location>
        <begin position="412"/>
        <end position="482"/>
    </location>
</feature>
<evidence type="ECO:0000256" key="2">
    <source>
        <dbReference type="ARBA" id="ARBA00022737"/>
    </source>
</evidence>
<dbReference type="OMA" id="FCKYLQY"/>
<sequence>MVDIAAICVSVANCLVQPIAEQFNYLKNPKKKYLKLRSKLEELSARQDDVKTELHRARQQEGQEPKEEVQLWLKNVQKVTNDVHKIENAVNVENRCLGGLFANYSSRMKVGKRIENMIKEVIELQEKGQFAGLPLAKLMPERGMTLPSTTLKGKTTAETNLETIWACLMHDEIGRIGVYGMGGVGKTTIMTHINNRLLKETDRFDTVIWVTVSQSLSVERLQNDIAEAVKLVLSNKEGEMRRAAELLEMLSRKKRFVLILDDMWDTFPLEKVGIPEPTILNGCKIVITTRSLEVCRRMGCQKEIKVKTLSEEEAWNLFMEKVESQMVLTPKVEAIAKLVAKECHCLPLSIITIGRGMCGVEDICEWRKALDDLRKSPKDDNGMESEIINQLKFSYSRLKDERLQKCFLYCALYPEDYAIPAEKLIEYWIAEGIIGDQRNREAEFDRGHDILNKLIRNCLLERITDYAGAKRVKMHDQVRDMALEITKVKPRFVVKADAGVTASPNKDEWSEDLERVSLMRNNLVQILTDKPPMCPILSTMLLQRNRELQQISHSFFEHMHGLRVLDLSYTAIQSLPVSISDLGNLHALLLRGCDQLIEVPSLAKLNALTALDLSGSCIKEVPQGMEMLVKLKRFDLSFTYQLIMFPAGILPKLYSLREFTMEGSGWNLGTKNMMVGGGGGGACVEELISLTQLEILCVKFSDLPAFNNYVRATKYRQHLSKYRLQIGNFEFHENFDKEVSLSKCDLIGGGDVSLVLPEDTLELMITECHDFSRLSQFSCFRKNVRELKVCYIERCNGIECILSSVKDEEESCSSLQNLEKLSLWGLDKLRVLCEGVTPCGTLSRLRFLQITSCKNLKNLFTYGLLQHLQSLEYVDVSYCRQMEEIIAQEQGEEEMGRENYKTITLLKLQKLELNGLPKLKSIYRGGMVCNSLCTINVLKCEELRRLPFPLCVENGQLSPPPALKEIIGSRKWWNSLQWDNFGAITLLESFFTEDKEGEEEGFHFILKEEKEAADFEGGEGQ</sequence>
<evidence type="ECO:0000259" key="8">
    <source>
        <dbReference type="Pfam" id="PF23559"/>
    </source>
</evidence>
<keyword evidence="4" id="KW-0067">ATP-binding</keyword>
<dbReference type="InterPro" id="IPR058922">
    <property type="entry name" value="WHD_DRP"/>
</dbReference>
<dbReference type="Pfam" id="PF00931">
    <property type="entry name" value="NB-ARC"/>
    <property type="match status" value="1"/>
</dbReference>
<dbReference type="InterPro" id="IPR050905">
    <property type="entry name" value="Plant_NBS-LRR"/>
</dbReference>
<dbReference type="Proteomes" id="UP000655225">
    <property type="component" value="Unassembled WGS sequence"/>
</dbReference>
<dbReference type="FunFam" id="3.40.50.300:FF:001091">
    <property type="entry name" value="Probable disease resistance protein At1g61300"/>
    <property type="match status" value="1"/>
</dbReference>
<evidence type="ECO:0000259" key="7">
    <source>
        <dbReference type="Pfam" id="PF23247"/>
    </source>
</evidence>
<keyword evidence="11" id="KW-1185">Reference proteome</keyword>
<dbReference type="InterPro" id="IPR032675">
    <property type="entry name" value="LRR_dom_sf"/>
</dbReference>
<evidence type="ECO:0000256" key="4">
    <source>
        <dbReference type="ARBA" id="ARBA00022840"/>
    </source>
</evidence>
<feature type="coiled-coil region" evidence="5">
    <location>
        <begin position="33"/>
        <end position="60"/>
    </location>
</feature>
<dbReference type="InterPro" id="IPR027417">
    <property type="entry name" value="P-loop_NTPase"/>
</dbReference>
<reference evidence="10 11" key="1">
    <citation type="submission" date="2020-04" db="EMBL/GenBank/DDBJ databases">
        <title>Plant Genome Project.</title>
        <authorList>
            <person name="Zhang R.-G."/>
        </authorList>
    </citation>
    <scope>NUCLEOTIDE SEQUENCE [LARGE SCALE GENOMIC DNA]</scope>
    <source>
        <strain evidence="10">YNK0</strain>
        <tissue evidence="10">Leaf</tissue>
    </source>
</reference>
<dbReference type="Gene3D" id="3.80.10.10">
    <property type="entry name" value="Ribonuclease Inhibitor"/>
    <property type="match status" value="2"/>
</dbReference>
<evidence type="ECO:0000256" key="5">
    <source>
        <dbReference type="SAM" id="Coils"/>
    </source>
</evidence>
<gene>
    <name evidence="10" type="ORF">HHK36_005412</name>
</gene>
<evidence type="ECO:0000313" key="11">
    <source>
        <dbReference type="Proteomes" id="UP000655225"/>
    </source>
</evidence>
<evidence type="ECO:0000259" key="6">
    <source>
        <dbReference type="Pfam" id="PF00931"/>
    </source>
</evidence>
<comment type="caution">
    <text evidence="10">The sequence shown here is derived from an EMBL/GenBank/DDBJ whole genome shotgun (WGS) entry which is preliminary data.</text>
</comment>
<dbReference type="InterPro" id="IPR002182">
    <property type="entry name" value="NB-ARC"/>
</dbReference>
<dbReference type="Gene3D" id="1.10.8.430">
    <property type="entry name" value="Helical domain of apoptotic protease-activating factors"/>
    <property type="match status" value="1"/>
</dbReference>
<dbReference type="Pfam" id="PF23247">
    <property type="entry name" value="LRR_RPS2"/>
    <property type="match status" value="1"/>
</dbReference>
<comment type="similarity">
    <text evidence="1">Belongs to the disease resistance NB-LRR family.</text>
</comment>
<evidence type="ECO:0000259" key="9">
    <source>
        <dbReference type="Pfam" id="PF23598"/>
    </source>
</evidence>
<dbReference type="InterPro" id="IPR042197">
    <property type="entry name" value="Apaf_helical"/>
</dbReference>
<dbReference type="EMBL" id="JABCRI010000003">
    <property type="protein sequence ID" value="KAF8409337.1"/>
    <property type="molecule type" value="Genomic_DNA"/>
</dbReference>
<dbReference type="PANTHER" id="PTHR33463">
    <property type="entry name" value="NB-ARC DOMAIN-CONTAINING PROTEIN-RELATED"/>
    <property type="match status" value="1"/>
</dbReference>
<feature type="domain" description="Disease resistance R13L4/SHOC-2-like LRR" evidence="9">
    <location>
        <begin position="535"/>
        <end position="703"/>
    </location>
</feature>
<dbReference type="OrthoDB" id="736010at2759"/>
<keyword evidence="5" id="KW-0175">Coiled coil</keyword>
<dbReference type="SUPFAM" id="SSF52540">
    <property type="entry name" value="P-loop containing nucleoside triphosphate hydrolases"/>
    <property type="match status" value="1"/>
</dbReference>
<dbReference type="InterPro" id="IPR055414">
    <property type="entry name" value="LRR_R13L4/SHOC2-like"/>
</dbReference>
<evidence type="ECO:0000256" key="3">
    <source>
        <dbReference type="ARBA" id="ARBA00022821"/>
    </source>
</evidence>
<feature type="domain" description="NB-ARC" evidence="6">
    <location>
        <begin position="158"/>
        <end position="324"/>
    </location>
</feature>
<dbReference type="SUPFAM" id="SSF52058">
    <property type="entry name" value="L domain-like"/>
    <property type="match status" value="1"/>
</dbReference>